<dbReference type="RefSeq" id="WP_184116375.1">
    <property type="nucleotide sequence ID" value="NZ_JACHNY010000007.1"/>
</dbReference>
<dbReference type="Proteomes" id="UP000574769">
    <property type="component" value="Unassembled WGS sequence"/>
</dbReference>
<dbReference type="AlphaFoldDB" id="A0A7W7EZC7"/>
<protein>
    <submittedName>
        <fullName evidence="1">Uncharacterized protein</fullName>
    </submittedName>
</protein>
<accession>A0A7W7EZC7</accession>
<keyword evidence="2" id="KW-1185">Reference proteome</keyword>
<comment type="caution">
    <text evidence="1">The sequence shown here is derived from an EMBL/GenBank/DDBJ whole genome shotgun (WGS) entry which is preliminary data.</text>
</comment>
<dbReference type="EMBL" id="JACHNY010000007">
    <property type="protein sequence ID" value="MBB4618979.1"/>
    <property type="molecule type" value="Genomic_DNA"/>
</dbReference>
<reference evidence="1 2" key="1">
    <citation type="submission" date="2020-08" db="EMBL/GenBank/DDBJ databases">
        <title>Genomic Encyclopedia of Type Strains, Phase IV (KMG-IV): sequencing the most valuable type-strain genomes for metagenomic binning, comparative biology and taxonomic classification.</title>
        <authorList>
            <person name="Goeker M."/>
        </authorList>
    </citation>
    <scope>NUCLEOTIDE SEQUENCE [LARGE SCALE GENOMIC DNA]</scope>
    <source>
        <strain evidence="1 2">DSM 15867</strain>
    </source>
</reference>
<organism evidence="1 2">
    <name type="scientific">Sphingomonas abaci</name>
    <dbReference type="NCBI Taxonomy" id="237611"/>
    <lineage>
        <taxon>Bacteria</taxon>
        <taxon>Pseudomonadati</taxon>
        <taxon>Pseudomonadota</taxon>
        <taxon>Alphaproteobacteria</taxon>
        <taxon>Sphingomonadales</taxon>
        <taxon>Sphingomonadaceae</taxon>
        <taxon>Sphingomonas</taxon>
    </lineage>
</organism>
<evidence type="ECO:0000313" key="2">
    <source>
        <dbReference type="Proteomes" id="UP000574769"/>
    </source>
</evidence>
<gene>
    <name evidence="1" type="ORF">GGQ96_003129</name>
</gene>
<proteinExistence type="predicted"/>
<name>A0A7W7EZC7_9SPHN</name>
<evidence type="ECO:0000313" key="1">
    <source>
        <dbReference type="EMBL" id="MBB4618979.1"/>
    </source>
</evidence>
<sequence>MMGLTTAATMLGGQGELAEALGIQPRSLRAKFSAERGVSSADLRSAADALDRQAKRIMAHAEKLRAEAAAG</sequence>